<gene>
    <name evidence="1" type="ORF">H257_03270</name>
</gene>
<sequence length="148" mass="17038">MDPYDFPDWTEMHAFKDLFKAAQLHGALSSYLDLGFFPAIQALQYRKSAFYMNNLIANIKEEFVEYPIERIIHTFLSLQSYLVEVMSQQGDNTEMQRTVSLELKEARLMDELSRMPKCILLSDGSAESSADDIITVASFVLSENFYKL</sequence>
<organism evidence="1">
    <name type="scientific">Aphanomyces astaci</name>
    <name type="common">Crayfish plague agent</name>
    <dbReference type="NCBI Taxonomy" id="112090"/>
    <lineage>
        <taxon>Eukaryota</taxon>
        <taxon>Sar</taxon>
        <taxon>Stramenopiles</taxon>
        <taxon>Oomycota</taxon>
        <taxon>Saprolegniomycetes</taxon>
        <taxon>Saprolegniales</taxon>
        <taxon>Verrucalvaceae</taxon>
        <taxon>Aphanomyces</taxon>
    </lineage>
</organism>
<proteinExistence type="predicted"/>
<dbReference type="PANTHER" id="PTHR47169">
    <property type="entry name" value="OS01G0541250 PROTEIN"/>
    <property type="match status" value="1"/>
</dbReference>
<name>W4H108_APHAT</name>
<dbReference type="VEuPathDB" id="FungiDB:H257_03270"/>
<evidence type="ECO:0000313" key="1">
    <source>
        <dbReference type="EMBL" id="ETV85562.1"/>
    </source>
</evidence>
<dbReference type="EMBL" id="KI913118">
    <property type="protein sequence ID" value="ETV85562.1"/>
    <property type="molecule type" value="Genomic_DNA"/>
</dbReference>
<dbReference type="OrthoDB" id="112314at2759"/>
<protein>
    <submittedName>
        <fullName evidence="1">Uncharacterized protein</fullName>
    </submittedName>
</protein>
<dbReference type="GeneID" id="20805266"/>
<dbReference type="RefSeq" id="XP_009825580.1">
    <property type="nucleotide sequence ID" value="XM_009827278.1"/>
</dbReference>
<accession>W4H108</accession>
<dbReference type="AlphaFoldDB" id="W4H108"/>
<reference evidence="1" key="1">
    <citation type="submission" date="2013-12" db="EMBL/GenBank/DDBJ databases">
        <title>The Genome Sequence of Aphanomyces astaci APO3.</title>
        <authorList>
            <consortium name="The Broad Institute Genomics Platform"/>
            <person name="Russ C."/>
            <person name="Tyler B."/>
            <person name="van West P."/>
            <person name="Dieguez-Uribeondo J."/>
            <person name="Young S.K."/>
            <person name="Zeng Q."/>
            <person name="Gargeya S."/>
            <person name="Fitzgerald M."/>
            <person name="Abouelleil A."/>
            <person name="Alvarado L."/>
            <person name="Chapman S.B."/>
            <person name="Gainer-Dewar J."/>
            <person name="Goldberg J."/>
            <person name="Griggs A."/>
            <person name="Gujja S."/>
            <person name="Hansen M."/>
            <person name="Howarth C."/>
            <person name="Imamovic A."/>
            <person name="Ireland A."/>
            <person name="Larimer J."/>
            <person name="McCowan C."/>
            <person name="Murphy C."/>
            <person name="Pearson M."/>
            <person name="Poon T.W."/>
            <person name="Priest M."/>
            <person name="Roberts A."/>
            <person name="Saif S."/>
            <person name="Shea T."/>
            <person name="Sykes S."/>
            <person name="Wortman J."/>
            <person name="Nusbaum C."/>
            <person name="Birren B."/>
        </authorList>
    </citation>
    <scope>NUCLEOTIDE SEQUENCE [LARGE SCALE GENOMIC DNA]</scope>
    <source>
        <strain evidence="1">APO3</strain>
    </source>
</reference>